<dbReference type="EMBL" id="JAHRIP010061966">
    <property type="protein sequence ID" value="MEQ2305260.1"/>
    <property type="molecule type" value="Genomic_DNA"/>
</dbReference>
<gene>
    <name evidence="1" type="ORF">AMECASPLE_035993</name>
</gene>
<comment type="caution">
    <text evidence="1">The sequence shown here is derived from an EMBL/GenBank/DDBJ whole genome shotgun (WGS) entry which is preliminary data.</text>
</comment>
<sequence length="132" mass="15700">VALSVAAEFWEQGDLERTVLEQQPIVRIEQDKQAYHYTKLYFCKIQMCYGIIGLCYFYVKIAETFSSIFVFWHIYIKFNLSDQADSLPRFTMLLKNLSLNELCFHRNSQFSVRQQRLQLRVYPAPEDVIDDL</sequence>
<evidence type="ECO:0000313" key="1">
    <source>
        <dbReference type="EMBL" id="MEQ2305260.1"/>
    </source>
</evidence>
<keyword evidence="2" id="KW-1185">Reference proteome</keyword>
<proteinExistence type="predicted"/>
<accession>A0ABV0ZGL5</accession>
<name>A0ABV0ZGL5_9TELE</name>
<evidence type="ECO:0000313" key="2">
    <source>
        <dbReference type="Proteomes" id="UP001469553"/>
    </source>
</evidence>
<feature type="non-terminal residue" evidence="1">
    <location>
        <position position="1"/>
    </location>
</feature>
<organism evidence="1 2">
    <name type="scientific">Ameca splendens</name>
    <dbReference type="NCBI Taxonomy" id="208324"/>
    <lineage>
        <taxon>Eukaryota</taxon>
        <taxon>Metazoa</taxon>
        <taxon>Chordata</taxon>
        <taxon>Craniata</taxon>
        <taxon>Vertebrata</taxon>
        <taxon>Euteleostomi</taxon>
        <taxon>Actinopterygii</taxon>
        <taxon>Neopterygii</taxon>
        <taxon>Teleostei</taxon>
        <taxon>Neoteleostei</taxon>
        <taxon>Acanthomorphata</taxon>
        <taxon>Ovalentaria</taxon>
        <taxon>Atherinomorphae</taxon>
        <taxon>Cyprinodontiformes</taxon>
        <taxon>Goodeidae</taxon>
        <taxon>Ameca</taxon>
    </lineage>
</organism>
<dbReference type="Proteomes" id="UP001469553">
    <property type="component" value="Unassembled WGS sequence"/>
</dbReference>
<reference evidence="1 2" key="1">
    <citation type="submission" date="2021-06" db="EMBL/GenBank/DDBJ databases">
        <authorList>
            <person name="Palmer J.M."/>
        </authorList>
    </citation>
    <scope>NUCLEOTIDE SEQUENCE [LARGE SCALE GENOMIC DNA]</scope>
    <source>
        <strain evidence="1 2">AS_MEX2019</strain>
        <tissue evidence="1">Muscle</tissue>
    </source>
</reference>
<protein>
    <submittedName>
        <fullName evidence="1">Uncharacterized protein</fullName>
    </submittedName>
</protein>